<evidence type="ECO:0000259" key="1">
    <source>
        <dbReference type="PROSITE" id="PS50181"/>
    </source>
</evidence>
<dbReference type="AlphaFoldDB" id="A0A8D3A8F9"/>
<accession>A0A8D3A8F9</accession>
<name>A0A8D3A8F9_SCOMX</name>
<dbReference type="Gene3D" id="1.20.1280.50">
    <property type="match status" value="1"/>
</dbReference>
<dbReference type="GeneTree" id="ENSGT00530000069038"/>
<dbReference type="SUPFAM" id="SSF52047">
    <property type="entry name" value="RNI-like"/>
    <property type="match status" value="1"/>
</dbReference>
<dbReference type="PANTHER" id="PTHR38926:SF72">
    <property type="entry name" value="IM:7136021-RELATED"/>
    <property type="match status" value="1"/>
</dbReference>
<dbReference type="Ensembl" id="ENSSMAT00000014390.2">
    <property type="protein sequence ID" value="ENSSMAP00000014200.2"/>
    <property type="gene ID" value="ENSSMAG00000008707.2"/>
</dbReference>
<dbReference type="PANTHER" id="PTHR38926">
    <property type="entry name" value="F-BOX DOMAIN CONTAINING PROTEIN, EXPRESSED"/>
    <property type="match status" value="1"/>
</dbReference>
<evidence type="ECO:0000313" key="2">
    <source>
        <dbReference type="Ensembl" id="ENSSMAP00000014200.2"/>
    </source>
</evidence>
<dbReference type="Gene3D" id="3.80.10.10">
    <property type="entry name" value="Ribonuclease Inhibitor"/>
    <property type="match status" value="1"/>
</dbReference>
<dbReference type="InterPro" id="IPR036047">
    <property type="entry name" value="F-box-like_dom_sf"/>
</dbReference>
<organism evidence="2 3">
    <name type="scientific">Scophthalmus maximus</name>
    <name type="common">Turbot</name>
    <name type="synonym">Psetta maxima</name>
    <dbReference type="NCBI Taxonomy" id="52904"/>
    <lineage>
        <taxon>Eukaryota</taxon>
        <taxon>Metazoa</taxon>
        <taxon>Chordata</taxon>
        <taxon>Craniata</taxon>
        <taxon>Vertebrata</taxon>
        <taxon>Euteleostomi</taxon>
        <taxon>Actinopterygii</taxon>
        <taxon>Neopterygii</taxon>
        <taxon>Teleostei</taxon>
        <taxon>Neoteleostei</taxon>
        <taxon>Acanthomorphata</taxon>
        <taxon>Carangaria</taxon>
        <taxon>Pleuronectiformes</taxon>
        <taxon>Pleuronectoidei</taxon>
        <taxon>Scophthalmidae</taxon>
        <taxon>Scophthalmus</taxon>
    </lineage>
</organism>
<reference evidence="2" key="2">
    <citation type="submission" date="2025-08" db="UniProtKB">
        <authorList>
            <consortium name="Ensembl"/>
        </authorList>
    </citation>
    <scope>IDENTIFICATION</scope>
</reference>
<reference evidence="2" key="1">
    <citation type="submission" date="2023-05" db="EMBL/GenBank/DDBJ databases">
        <title>High-quality long-read genome of Scophthalmus maximus.</title>
        <authorList>
            <person name="Lien S."/>
            <person name="Martinez P."/>
        </authorList>
    </citation>
    <scope>NUCLEOTIDE SEQUENCE [LARGE SCALE GENOMIC DNA]</scope>
</reference>
<dbReference type="Pfam" id="PF12937">
    <property type="entry name" value="F-box-like"/>
    <property type="match status" value="1"/>
</dbReference>
<feature type="domain" description="F-box" evidence="1">
    <location>
        <begin position="2"/>
        <end position="48"/>
    </location>
</feature>
<protein>
    <recommendedName>
        <fullName evidence="1">F-box domain-containing protein</fullName>
    </recommendedName>
</protein>
<dbReference type="SMART" id="SM00256">
    <property type="entry name" value="FBOX"/>
    <property type="match status" value="1"/>
</dbReference>
<evidence type="ECO:0000313" key="3">
    <source>
        <dbReference type="Proteomes" id="UP000694558"/>
    </source>
</evidence>
<dbReference type="InterPro" id="IPR032675">
    <property type="entry name" value="LRR_dom_sf"/>
</dbReference>
<dbReference type="PROSITE" id="PS50181">
    <property type="entry name" value="FBOX"/>
    <property type="match status" value="1"/>
</dbReference>
<dbReference type="SUPFAM" id="SSF81383">
    <property type="entry name" value="F-box domain"/>
    <property type="match status" value="1"/>
</dbReference>
<dbReference type="Proteomes" id="UP000694558">
    <property type="component" value="Chromosome 6"/>
</dbReference>
<sequence>MAQPPRQLPSEVWNHVFGYLSAADKFRVRACCKYFRKLVDHGSLWRHWAVVLAFHGGSYNGPFWTSLRRRRVTGAVVRSTRVKDWRQLAQSLPALTTLVMDQSSQKSLACLRDFRHLTRLAVRSSCSSLLLDASTVSEPGRLTHLSMCDVTFPTAALGSVVSAVSRFSNLTSLVCHHMGVFEETILMVHSILGCLPKLKHLSLSVVHKLCTFHNVPGPDPAGGAQGPVEAPALSSLELIDCMDHSLPEDAMKLMPGLKSLAVFYRHSHQELPDRRPSPVCHLRTWLSDLPQLSTLAIVKGPPVNKYVASIPPTVTSLTLCVSGLSSKDMTAMAARVPDLLHLHVDPWPSRLGAHTARIPLLFPKLRRLKLRHERVPENKFLALHLLRDLRYLEILDSRPHLPELAGKLQALTNYRLEVKTSPCPRDVLSCSCVCQVLPRALVLCFPDGRHSGAPAAPPRLCPQDWLPGSGRLDYVLL</sequence>
<dbReference type="InterPro" id="IPR001810">
    <property type="entry name" value="F-box_dom"/>
</dbReference>
<proteinExistence type="predicted"/>